<feature type="domain" description="PNPLA" evidence="6">
    <location>
        <begin position="9"/>
        <end position="176"/>
    </location>
</feature>
<evidence type="ECO:0000313" key="7">
    <source>
        <dbReference type="EMBL" id="TCN68493.1"/>
    </source>
</evidence>
<feature type="active site" description="Proton acceptor" evidence="4">
    <location>
        <position position="163"/>
    </location>
</feature>
<dbReference type="EMBL" id="SLWB01000006">
    <property type="protein sequence ID" value="TCN68493.1"/>
    <property type="molecule type" value="Genomic_DNA"/>
</dbReference>
<dbReference type="SUPFAM" id="SSF52151">
    <property type="entry name" value="FabD/lysophospholipase-like"/>
    <property type="match status" value="1"/>
</dbReference>
<keyword evidence="8" id="KW-1185">Reference proteome</keyword>
<keyword evidence="5" id="KW-0472">Membrane</keyword>
<dbReference type="InterPro" id="IPR050301">
    <property type="entry name" value="NTE"/>
</dbReference>
<dbReference type="GO" id="GO:0016787">
    <property type="term" value="F:hydrolase activity"/>
    <property type="evidence" value="ECO:0007669"/>
    <property type="project" value="UniProtKB-UniRule"/>
</dbReference>
<evidence type="ECO:0000313" key="8">
    <source>
        <dbReference type="Proteomes" id="UP000294830"/>
    </source>
</evidence>
<organism evidence="7 8">
    <name type="scientific">Acetobacteroides hydrogenigenes</name>
    <dbReference type="NCBI Taxonomy" id="979970"/>
    <lineage>
        <taxon>Bacteria</taxon>
        <taxon>Pseudomonadati</taxon>
        <taxon>Bacteroidota</taxon>
        <taxon>Bacteroidia</taxon>
        <taxon>Bacteroidales</taxon>
        <taxon>Rikenellaceae</taxon>
        <taxon>Acetobacteroides</taxon>
    </lineage>
</organism>
<dbReference type="CDD" id="cd07208">
    <property type="entry name" value="Pat_hypo_Ecoli_yjju_like"/>
    <property type="match status" value="1"/>
</dbReference>
<dbReference type="PANTHER" id="PTHR14226">
    <property type="entry name" value="NEUROPATHY TARGET ESTERASE/SWISS CHEESE D.MELANOGASTER"/>
    <property type="match status" value="1"/>
</dbReference>
<dbReference type="AlphaFoldDB" id="A0A4R2EIL5"/>
<evidence type="ECO:0000256" key="2">
    <source>
        <dbReference type="ARBA" id="ARBA00022963"/>
    </source>
</evidence>
<dbReference type="PROSITE" id="PS51635">
    <property type="entry name" value="PNPLA"/>
    <property type="match status" value="1"/>
</dbReference>
<dbReference type="Pfam" id="PF01734">
    <property type="entry name" value="Patatin"/>
    <property type="match status" value="1"/>
</dbReference>
<evidence type="ECO:0000256" key="5">
    <source>
        <dbReference type="SAM" id="Phobius"/>
    </source>
</evidence>
<name>A0A4R2EIL5_9BACT</name>
<keyword evidence="1 4" id="KW-0378">Hydrolase</keyword>
<dbReference type="InterPro" id="IPR045943">
    <property type="entry name" value="DUF6363"/>
</dbReference>
<dbReference type="GO" id="GO:0016042">
    <property type="term" value="P:lipid catabolic process"/>
    <property type="evidence" value="ECO:0007669"/>
    <property type="project" value="UniProtKB-UniRule"/>
</dbReference>
<keyword evidence="5" id="KW-0812">Transmembrane</keyword>
<evidence type="ECO:0000256" key="4">
    <source>
        <dbReference type="PROSITE-ProRule" id="PRU01161"/>
    </source>
</evidence>
<evidence type="ECO:0000259" key="6">
    <source>
        <dbReference type="PROSITE" id="PS51635"/>
    </source>
</evidence>
<gene>
    <name evidence="7" type="ORF">CLV25_10675</name>
</gene>
<reference evidence="7 8" key="1">
    <citation type="submission" date="2019-03" db="EMBL/GenBank/DDBJ databases">
        <title>Genomic Encyclopedia of Archaeal and Bacterial Type Strains, Phase II (KMG-II): from individual species to whole genera.</title>
        <authorList>
            <person name="Goeker M."/>
        </authorList>
    </citation>
    <scope>NUCLEOTIDE SEQUENCE [LARGE SCALE GENOMIC DNA]</scope>
    <source>
        <strain evidence="7 8">RL-C</strain>
    </source>
</reference>
<keyword evidence="5" id="KW-1133">Transmembrane helix</keyword>
<dbReference type="PANTHER" id="PTHR14226:SF25">
    <property type="entry name" value="PHOSPHOESTERASE"/>
    <property type="match status" value="1"/>
</dbReference>
<keyword evidence="3 4" id="KW-0443">Lipid metabolism</keyword>
<comment type="caution">
    <text evidence="7">The sequence shown here is derived from an EMBL/GenBank/DDBJ whole genome shotgun (WGS) entry which is preliminary data.</text>
</comment>
<dbReference type="InterPro" id="IPR037483">
    <property type="entry name" value="YjjU-like"/>
</dbReference>
<dbReference type="InterPro" id="IPR002641">
    <property type="entry name" value="PNPLA_dom"/>
</dbReference>
<dbReference type="Gene3D" id="3.40.1090.10">
    <property type="entry name" value="Cytosolic phospholipase A2 catalytic domain"/>
    <property type="match status" value="2"/>
</dbReference>
<dbReference type="OrthoDB" id="9770965at2"/>
<evidence type="ECO:0000256" key="1">
    <source>
        <dbReference type="ARBA" id="ARBA00022801"/>
    </source>
</evidence>
<feature type="short sequence motif" description="GXGXXG" evidence="4">
    <location>
        <begin position="13"/>
        <end position="18"/>
    </location>
</feature>
<protein>
    <submittedName>
        <fullName evidence="7">Putative patatin/cPLA2 family phospholipase</fullName>
    </submittedName>
</protein>
<sequence length="287" mass="32880">MERYADVGLVLEGGGFRGIYTAAVLDVFYREKLFFNYAVAVSAGAAYGVSYVSRQYRRNLDVNPYVADKRYCSLNNLIRKGNYFDWDFVYHYVPTKEVLFDYESFANSTTRMKVVVTNCHTGAAEYKEFNGASPEHFRDLLAATSSLPFISKMQRIDNQHYLDGGIADSIPFKKAFADGKKRAIVILTRHAGYRKEPIKGKLLLKVAYRKYPNVVKAMIDRSYKYNKALDELERLEAEGKVFVIRPEQPIAVSRLENNPENLAKAYEVAIRETEQILPKLKCWLDGE</sequence>
<dbReference type="InterPro" id="IPR016035">
    <property type="entry name" value="Acyl_Trfase/lysoPLipase"/>
</dbReference>
<comment type="caution">
    <text evidence="4">Lacks conserved residue(s) required for the propagation of feature annotation.</text>
</comment>
<feature type="short sequence motif" description="DGA/G" evidence="4">
    <location>
        <begin position="163"/>
        <end position="165"/>
    </location>
</feature>
<feature type="active site" description="Nucleophile" evidence="4">
    <location>
        <position position="42"/>
    </location>
</feature>
<accession>A0A4R2EIL5</accession>
<keyword evidence="2 4" id="KW-0442">Lipid degradation</keyword>
<proteinExistence type="predicted"/>
<feature type="transmembrane region" description="Helical" evidence="5">
    <location>
        <begin position="34"/>
        <end position="52"/>
    </location>
</feature>
<dbReference type="RefSeq" id="WP_131839075.1">
    <property type="nucleotide sequence ID" value="NZ_SLWB01000006.1"/>
</dbReference>
<evidence type="ECO:0000256" key="3">
    <source>
        <dbReference type="ARBA" id="ARBA00023098"/>
    </source>
</evidence>
<dbReference type="Proteomes" id="UP000294830">
    <property type="component" value="Unassembled WGS sequence"/>
</dbReference>
<dbReference type="Pfam" id="PF19890">
    <property type="entry name" value="DUF6363"/>
    <property type="match status" value="1"/>
</dbReference>